<dbReference type="InterPro" id="IPR029058">
    <property type="entry name" value="AB_hydrolase_fold"/>
</dbReference>
<dbReference type="InterPro" id="IPR002018">
    <property type="entry name" value="CarbesteraseB"/>
</dbReference>
<dbReference type="Pfam" id="PF00135">
    <property type="entry name" value="COesterase"/>
    <property type="match status" value="1"/>
</dbReference>
<proteinExistence type="inferred from homology"/>
<dbReference type="InterPro" id="IPR050309">
    <property type="entry name" value="Type-B_Carboxylest/Lipase"/>
</dbReference>
<keyword evidence="4 8" id="KW-0732">Signal</keyword>
<evidence type="ECO:0000256" key="3">
    <source>
        <dbReference type="ARBA" id="ARBA00022525"/>
    </source>
</evidence>
<keyword evidence="11" id="KW-1185">Reference proteome</keyword>
<dbReference type="OrthoDB" id="408631at2759"/>
<evidence type="ECO:0000256" key="1">
    <source>
        <dbReference type="ARBA" id="ARBA00004613"/>
    </source>
</evidence>
<keyword evidence="3" id="KW-0964">Secreted</keyword>
<evidence type="ECO:0000259" key="9">
    <source>
        <dbReference type="Pfam" id="PF00135"/>
    </source>
</evidence>
<feature type="chain" id="PRO_5011811307" description="Carboxylic ester hydrolase" evidence="8">
    <location>
        <begin position="19"/>
        <end position="572"/>
    </location>
</feature>
<protein>
    <recommendedName>
        <fullName evidence="8">Carboxylic ester hydrolase</fullName>
        <ecNumber evidence="8">3.1.1.-</ecNumber>
    </recommendedName>
</protein>
<reference evidence="10 11" key="1">
    <citation type="submission" date="2017-06" db="EMBL/GenBank/DDBJ databases">
        <title>Ant-infecting Ophiocordyceps genomes reveal a high diversity of potential behavioral manipulation genes and a possible major role for enterotoxins.</title>
        <authorList>
            <person name="De Bekker C."/>
            <person name="Evans H.C."/>
            <person name="Brachmann A."/>
            <person name="Hughes D.P."/>
        </authorList>
    </citation>
    <scope>NUCLEOTIDE SEQUENCE [LARGE SCALE GENOMIC DNA]</scope>
    <source>
        <strain evidence="10 11">1348a</strain>
    </source>
</reference>
<evidence type="ECO:0000256" key="2">
    <source>
        <dbReference type="ARBA" id="ARBA00005964"/>
    </source>
</evidence>
<keyword evidence="5 8" id="KW-0378">Hydrolase</keyword>
<dbReference type="FunFam" id="3.40.50.1820:FF:000213">
    <property type="entry name" value="Carboxylic ester hydrolase"/>
    <property type="match status" value="1"/>
</dbReference>
<gene>
    <name evidence="10" type="ORF">CDD82_949</name>
</gene>
<evidence type="ECO:0000313" key="11">
    <source>
        <dbReference type="Proteomes" id="UP000224854"/>
    </source>
</evidence>
<comment type="caution">
    <text evidence="10">The sequence shown here is derived from an EMBL/GenBank/DDBJ whole genome shotgun (WGS) entry which is preliminary data.</text>
</comment>
<organism evidence="10 11">
    <name type="scientific">Ophiocordyceps australis</name>
    <dbReference type="NCBI Taxonomy" id="1399860"/>
    <lineage>
        <taxon>Eukaryota</taxon>
        <taxon>Fungi</taxon>
        <taxon>Dikarya</taxon>
        <taxon>Ascomycota</taxon>
        <taxon>Pezizomycotina</taxon>
        <taxon>Sordariomycetes</taxon>
        <taxon>Hypocreomycetidae</taxon>
        <taxon>Hypocreales</taxon>
        <taxon>Ophiocordycipitaceae</taxon>
        <taxon>Ophiocordyceps</taxon>
    </lineage>
</organism>
<dbReference type="GO" id="GO:0016787">
    <property type="term" value="F:hydrolase activity"/>
    <property type="evidence" value="ECO:0007669"/>
    <property type="project" value="UniProtKB-KW"/>
</dbReference>
<dbReference type="InterPro" id="IPR019826">
    <property type="entry name" value="Carboxylesterase_B_AS"/>
</dbReference>
<dbReference type="PROSITE" id="PS00122">
    <property type="entry name" value="CARBOXYLESTERASE_B_1"/>
    <property type="match status" value="1"/>
</dbReference>
<feature type="signal peptide" evidence="8">
    <location>
        <begin position="1"/>
        <end position="18"/>
    </location>
</feature>
<keyword evidence="6" id="KW-0443">Lipid metabolism</keyword>
<evidence type="ECO:0000256" key="7">
    <source>
        <dbReference type="ARBA" id="ARBA00023180"/>
    </source>
</evidence>
<accession>A0A2C5YKE4</accession>
<dbReference type="EMBL" id="NJEU01001253">
    <property type="protein sequence ID" value="PHH67970.1"/>
    <property type="molecule type" value="Genomic_DNA"/>
</dbReference>
<dbReference type="SUPFAM" id="SSF53474">
    <property type="entry name" value="alpha/beta-Hydrolases"/>
    <property type="match status" value="1"/>
</dbReference>
<sequence length="572" mass="62597">MKFGLLAVPAALGVLAAAAPRPAINSTLEPRGFDVSVRFNDHDTIVGHSVQGIDTFNGIPYADAPVGPLRLRPPQRRTRPLGTLQAPDVAPACPQMWMSDKSTSLMGSLVTQVVSLPMFKSVLGQEDCLTLNVQRPHGTKQGDKLPVLFWIYGGAFEFGSTALSDGASLLATGMDQDQPFVFVAVNYRLGGFGFMPGRQIKAEGSANLGLLDQRMGLEWVADNIAAFGGDPDRVTIWGLSAGAISVFDQMALRGGNATYKGKPLFHGAIMNSGSSAPVEPVDCPKAQAVFDLVTATAGCASPAVGSELDCLRALPYHDFLAAANAVPGFWSFSSLSLSYLPRPDGHVLPDSPDVLAQQGRYHAVPIIIGNQEDEGTLMAFSQTNVSSSHDMAQYLSQVFFNRATPAQLQPLVDLYEPALIHGSPFRTGIFNELYPGFKRVAAIVGDLAFTMARRVTLRALHPANPQTPIWSYLASYGHFFPFVGTFHSFDMAQVFYGLLPNHAMYSCRTYYFNFVYNLDPNVGITDYQHWPDWREAQHLMWFKTGSENDILKDDFREDASNWMEQNVHMLRM</sequence>
<comment type="similarity">
    <text evidence="2 8">Belongs to the type-B carboxylesterase/lipase family.</text>
</comment>
<dbReference type="Proteomes" id="UP000224854">
    <property type="component" value="Unassembled WGS sequence"/>
</dbReference>
<feature type="domain" description="Carboxylesterase type B" evidence="9">
    <location>
        <begin position="50"/>
        <end position="549"/>
    </location>
</feature>
<dbReference type="GO" id="GO:0006629">
    <property type="term" value="P:lipid metabolic process"/>
    <property type="evidence" value="ECO:0007669"/>
    <property type="project" value="UniProtKB-KW"/>
</dbReference>
<dbReference type="Gene3D" id="3.40.50.1820">
    <property type="entry name" value="alpha/beta hydrolase"/>
    <property type="match status" value="1"/>
</dbReference>
<evidence type="ECO:0000256" key="4">
    <source>
        <dbReference type="ARBA" id="ARBA00022729"/>
    </source>
</evidence>
<evidence type="ECO:0000256" key="8">
    <source>
        <dbReference type="RuleBase" id="RU361235"/>
    </source>
</evidence>
<evidence type="ECO:0000313" key="10">
    <source>
        <dbReference type="EMBL" id="PHH67970.1"/>
    </source>
</evidence>
<name>A0A2C5YKE4_9HYPO</name>
<keyword evidence="7" id="KW-0325">Glycoprotein</keyword>
<comment type="subcellular location">
    <subcellularLocation>
        <location evidence="1">Secreted</location>
    </subcellularLocation>
</comment>
<dbReference type="PANTHER" id="PTHR11559">
    <property type="entry name" value="CARBOXYLESTERASE"/>
    <property type="match status" value="1"/>
</dbReference>
<dbReference type="EC" id="3.1.1.-" evidence="8"/>
<evidence type="ECO:0000256" key="5">
    <source>
        <dbReference type="ARBA" id="ARBA00022801"/>
    </source>
</evidence>
<dbReference type="GO" id="GO:0005576">
    <property type="term" value="C:extracellular region"/>
    <property type="evidence" value="ECO:0007669"/>
    <property type="project" value="UniProtKB-SubCell"/>
</dbReference>
<dbReference type="AlphaFoldDB" id="A0A2C5YKE4"/>
<evidence type="ECO:0000256" key="6">
    <source>
        <dbReference type="ARBA" id="ARBA00023098"/>
    </source>
</evidence>